<proteinExistence type="predicted"/>
<evidence type="ECO:0000313" key="2">
    <source>
        <dbReference type="Proteomes" id="UP000198949"/>
    </source>
</evidence>
<reference evidence="2" key="1">
    <citation type="submission" date="2016-10" db="EMBL/GenBank/DDBJ databases">
        <authorList>
            <person name="Varghese N."/>
            <person name="Submissions S."/>
        </authorList>
    </citation>
    <scope>NUCLEOTIDE SEQUENCE [LARGE SCALE GENOMIC DNA]</scope>
    <source>
        <strain evidence="2">CGMCC 4.3516</strain>
    </source>
</reference>
<dbReference type="EMBL" id="FNAD01000007">
    <property type="protein sequence ID" value="SDD74859.1"/>
    <property type="molecule type" value="Genomic_DNA"/>
</dbReference>
<organism evidence="1 2">
    <name type="scientific">Glycomyces harbinensis</name>
    <dbReference type="NCBI Taxonomy" id="58114"/>
    <lineage>
        <taxon>Bacteria</taxon>
        <taxon>Bacillati</taxon>
        <taxon>Actinomycetota</taxon>
        <taxon>Actinomycetes</taxon>
        <taxon>Glycomycetales</taxon>
        <taxon>Glycomycetaceae</taxon>
        <taxon>Glycomyces</taxon>
    </lineage>
</organism>
<dbReference type="AlphaFoldDB" id="A0A1G6X9I2"/>
<protein>
    <submittedName>
        <fullName evidence="1">Uncharacterized protein</fullName>
    </submittedName>
</protein>
<accession>A0A1G6X9I2</accession>
<gene>
    <name evidence="1" type="ORF">SAMN05216270_10750</name>
</gene>
<name>A0A1G6X9I2_9ACTN</name>
<dbReference type="Proteomes" id="UP000198949">
    <property type="component" value="Unassembled WGS sequence"/>
</dbReference>
<keyword evidence="2" id="KW-1185">Reference proteome</keyword>
<sequence length="386" mass="40275">MSALSPPFGLQLVIEVVLGPFIGGLAGAVAKMVGVWAEARMVSRVESARVQLAHTDRDSEYQHELRMHRLRLEGRVASPAAPVRAAEVSVPLHGSEVPIALVSAMPPGGEPAGPDVPRRVGQLLTGLSDLSEYLQLQSGLSPGNVARGRIVDGALGAKSIAAMEFTRKPAIIVFFDVSGGAVTANAVLSTVFNAADGSPSLVFPIARYHRDGGGTAPLGGHLPSWQGIDLDALPDRDPAEVIATTVSAFLLATVDAYWHLRTGLSPNLFARSGVGTLLEGLDGAAPVASEPPAAANGAAWRRIESESGRLVVKGFGVEAEELPNGLIGLHASGPLDVRFVLAADYPRTAPLAVAVDGVEIEIAEKDWSPECSIIDIVEAVWNSNGR</sequence>
<dbReference type="STRING" id="58114.SAMN05216270_10750"/>
<evidence type="ECO:0000313" key="1">
    <source>
        <dbReference type="EMBL" id="SDD74859.1"/>
    </source>
</evidence>